<organism evidence="3 6">
    <name type="scientific">Ogataea haglerorum</name>
    <dbReference type="NCBI Taxonomy" id="1937702"/>
    <lineage>
        <taxon>Eukaryota</taxon>
        <taxon>Fungi</taxon>
        <taxon>Dikarya</taxon>
        <taxon>Ascomycota</taxon>
        <taxon>Saccharomycotina</taxon>
        <taxon>Pichiomycetes</taxon>
        <taxon>Pichiales</taxon>
        <taxon>Pichiaceae</taxon>
        <taxon>Ogataea</taxon>
    </lineage>
</organism>
<evidence type="ECO:0000313" key="4">
    <source>
        <dbReference type="EMBL" id="KAG7767470.1"/>
    </source>
</evidence>
<reference evidence="3 5" key="1">
    <citation type="journal article" date="2021" name="G3 (Bethesda)">
        <title>Genomic diversity, chromosomal rearrangements, and interspecies hybridization in the ogataea polymorpha species complex.</title>
        <authorList>
            <person name="Hanson S.J."/>
            <person name="Cinneide E.O."/>
            <person name="Salzberg L.I."/>
            <person name="Wolfe K.H."/>
            <person name="McGowan J."/>
            <person name="Fitzpatrick D.A."/>
            <person name="Matlin K."/>
        </authorList>
    </citation>
    <scope>NUCLEOTIDE SEQUENCE</scope>
    <source>
        <strain evidence="4">81-436-3</strain>
        <strain evidence="3">83-405-1</strain>
    </source>
</reference>
<keyword evidence="5" id="KW-1185">Reference proteome</keyword>
<dbReference type="InterPro" id="IPR045913">
    <property type="entry name" value="TBC20/Gyp8-like"/>
</dbReference>
<feature type="domain" description="Rab-GAP TBC" evidence="2">
    <location>
        <begin position="55"/>
        <end position="235"/>
    </location>
</feature>
<sequence length="429" mass="48695">MSVPEWTHMECDCSIFNEYPLTTENESLKLKSLQKALASEDIASLRYLVATRSGAVNREQRAVIWPKLLELDSWNPPQPVPHLKHKDHEQITKDIERSFVFYPKTDPDEMLSLRGRLDHLINSALCAYPGLNYYQGYHDVASIAVLIFDDLMAYKFMTKLTLMYLRDHMLPDIESTVRELKLIPELLSLVDPKLHALIGSIEPIYALSSMISLFAHDIADFDGLCLVWDFILTQNSAVLVYYIYVAVLVFYKDDLLNDLDDLLGKSFTSDDTLTEETELDLADRDLIHVTLNNFISHNLKCSHLFEILKNALRYMADFPHGTLQTTKDLSKYSMLRAASLNPELILLHTSEQERSLKRSRVSKALVSHHKTLSMVVKCSIGIGVAGLVLKYSLASSGIRPRHLGIFNAASWCFSSAHGFFETVFNGFAE</sequence>
<name>A0AAN6D850_9ASCO</name>
<dbReference type="PANTHER" id="PTHR20913">
    <property type="entry name" value="TBC1 DOMAIN FAMILY MEMBER 20/GTPASE"/>
    <property type="match status" value="1"/>
</dbReference>
<dbReference type="GO" id="GO:0005789">
    <property type="term" value="C:endoplasmic reticulum membrane"/>
    <property type="evidence" value="ECO:0007669"/>
    <property type="project" value="TreeGrafter"/>
</dbReference>
<dbReference type="Proteomes" id="UP000697297">
    <property type="component" value="Unassembled WGS sequence"/>
</dbReference>
<evidence type="ECO:0000259" key="2">
    <source>
        <dbReference type="PROSITE" id="PS50086"/>
    </source>
</evidence>
<dbReference type="AlphaFoldDB" id="A0AAN6D850"/>
<accession>A0AAN6D850</accession>
<evidence type="ECO:0000256" key="1">
    <source>
        <dbReference type="ARBA" id="ARBA00022468"/>
    </source>
</evidence>
<dbReference type="GO" id="GO:0005096">
    <property type="term" value="F:GTPase activator activity"/>
    <property type="evidence" value="ECO:0007669"/>
    <property type="project" value="UniProtKB-KW"/>
</dbReference>
<evidence type="ECO:0000313" key="3">
    <source>
        <dbReference type="EMBL" id="KAG7729849.1"/>
    </source>
</evidence>
<dbReference type="Proteomes" id="UP000738402">
    <property type="component" value="Unassembled WGS sequence"/>
</dbReference>
<dbReference type="EMBL" id="JAHLUN010000003">
    <property type="protein sequence ID" value="KAG7767470.1"/>
    <property type="molecule type" value="Genomic_DNA"/>
</dbReference>
<dbReference type="InterPro" id="IPR035969">
    <property type="entry name" value="Rab-GAP_TBC_sf"/>
</dbReference>
<dbReference type="Gene3D" id="1.10.472.80">
    <property type="entry name" value="Ypt/Rab-GAP domain of gyp1p, domain 3"/>
    <property type="match status" value="1"/>
</dbReference>
<dbReference type="PROSITE" id="PS50086">
    <property type="entry name" value="TBC_RABGAP"/>
    <property type="match status" value="1"/>
</dbReference>
<dbReference type="PANTHER" id="PTHR20913:SF7">
    <property type="entry name" value="RE60063P"/>
    <property type="match status" value="1"/>
</dbReference>
<evidence type="ECO:0000313" key="6">
    <source>
        <dbReference type="Proteomes" id="UP000738402"/>
    </source>
</evidence>
<gene>
    <name evidence="3" type="ORF">KL933_000929</name>
    <name evidence="4" type="ORF">KL946_001569</name>
</gene>
<dbReference type="EMBL" id="JAHLUH010000002">
    <property type="protein sequence ID" value="KAG7729849.1"/>
    <property type="molecule type" value="Genomic_DNA"/>
</dbReference>
<dbReference type="Gene3D" id="1.10.8.1310">
    <property type="match status" value="1"/>
</dbReference>
<protein>
    <recommendedName>
        <fullName evidence="2">Rab-GAP TBC domain-containing protein</fullName>
    </recommendedName>
</protein>
<proteinExistence type="predicted"/>
<comment type="caution">
    <text evidence="3">The sequence shown here is derived from an EMBL/GenBank/DDBJ whole genome shotgun (WGS) entry which is preliminary data.</text>
</comment>
<dbReference type="SUPFAM" id="SSF47923">
    <property type="entry name" value="Ypt/Rab-GAP domain of gyp1p"/>
    <property type="match status" value="2"/>
</dbReference>
<keyword evidence="1" id="KW-0343">GTPase activation</keyword>
<dbReference type="GO" id="GO:0006888">
    <property type="term" value="P:endoplasmic reticulum to Golgi vesicle-mediated transport"/>
    <property type="evidence" value="ECO:0007669"/>
    <property type="project" value="TreeGrafter"/>
</dbReference>
<dbReference type="SMART" id="SM00164">
    <property type="entry name" value="TBC"/>
    <property type="match status" value="1"/>
</dbReference>
<dbReference type="Pfam" id="PF00566">
    <property type="entry name" value="RabGAP-TBC"/>
    <property type="match status" value="1"/>
</dbReference>
<dbReference type="InterPro" id="IPR000195">
    <property type="entry name" value="Rab-GAP-TBC_dom"/>
</dbReference>
<evidence type="ECO:0000313" key="5">
    <source>
        <dbReference type="Proteomes" id="UP000697297"/>
    </source>
</evidence>